<dbReference type="EMBL" id="WKKF01000002">
    <property type="protein sequence ID" value="MRX54731.1"/>
    <property type="molecule type" value="Genomic_DNA"/>
</dbReference>
<feature type="domain" description="VTT" evidence="7">
    <location>
        <begin position="33"/>
        <end position="151"/>
    </location>
</feature>
<keyword evidence="2 6" id="KW-1003">Cell membrane</keyword>
<comment type="caution">
    <text evidence="6">Lacks conserved residue(s) required for the propagation of feature annotation.</text>
</comment>
<dbReference type="AlphaFoldDB" id="A0A6I2ME86"/>
<keyword evidence="3 6" id="KW-0812">Transmembrane</keyword>
<evidence type="ECO:0000256" key="5">
    <source>
        <dbReference type="ARBA" id="ARBA00023136"/>
    </source>
</evidence>
<dbReference type="InterPro" id="IPR032816">
    <property type="entry name" value="VTT_dom"/>
</dbReference>
<evidence type="ECO:0000256" key="3">
    <source>
        <dbReference type="ARBA" id="ARBA00022692"/>
    </source>
</evidence>
<keyword evidence="5 6" id="KW-0472">Membrane</keyword>
<dbReference type="RefSeq" id="WP_070876074.1">
    <property type="nucleotide sequence ID" value="NZ_CAJGAA010000002.1"/>
</dbReference>
<reference evidence="8 9" key="1">
    <citation type="submission" date="2019-11" db="EMBL/GenBank/DDBJ databases">
        <title>Bacillus idriensis genome.</title>
        <authorList>
            <person name="Konopka E.N."/>
            <person name="Newman J.D."/>
        </authorList>
    </citation>
    <scope>NUCLEOTIDE SEQUENCE [LARGE SCALE GENOMIC DNA]</scope>
    <source>
        <strain evidence="8 9">DSM 19097</strain>
    </source>
</reference>
<name>A0A6I2ME86_9BACI</name>
<evidence type="ECO:0000259" key="7">
    <source>
        <dbReference type="Pfam" id="PF09335"/>
    </source>
</evidence>
<organism evidence="8 9">
    <name type="scientific">Metabacillus idriensis</name>
    <dbReference type="NCBI Taxonomy" id="324768"/>
    <lineage>
        <taxon>Bacteria</taxon>
        <taxon>Bacillati</taxon>
        <taxon>Bacillota</taxon>
        <taxon>Bacilli</taxon>
        <taxon>Bacillales</taxon>
        <taxon>Bacillaceae</taxon>
        <taxon>Metabacillus</taxon>
    </lineage>
</organism>
<keyword evidence="9" id="KW-1185">Reference proteome</keyword>
<comment type="subcellular location">
    <subcellularLocation>
        <location evidence="1 6">Cell membrane</location>
        <topology evidence="1 6">Multi-pass membrane protein</topology>
    </subcellularLocation>
</comment>
<evidence type="ECO:0000256" key="6">
    <source>
        <dbReference type="RuleBase" id="RU366058"/>
    </source>
</evidence>
<proteinExistence type="inferred from homology"/>
<evidence type="ECO:0000313" key="9">
    <source>
        <dbReference type="Proteomes" id="UP000441585"/>
    </source>
</evidence>
<sequence length="188" mass="20919">MKEQLIEWLEISGHWAFIISLAANTLISLLAFVPSVFVTAANLSFFGFAEGLLLSFSGEMIGVMVSFYVYRKGFSFLKKKKVPKNTMLQNLSKTTGRDAFMLILALRIFPFAPSGAVTLAAAYSNVSTGIFFSASLIGKIPAILIEGFAVHQVLKADWHIQLIMGIGSILILVIFWMHKRRKNKKLQE</sequence>
<dbReference type="PANTHER" id="PTHR12677:SF55">
    <property type="entry name" value="UNDECAPRENYL PHOSPHATE TRANSPORTER SAOUHSC_00901-RELATED"/>
    <property type="match status" value="1"/>
</dbReference>
<feature type="transmembrane region" description="Helical" evidence="6">
    <location>
        <begin position="45"/>
        <end position="70"/>
    </location>
</feature>
<comment type="caution">
    <text evidence="8">The sequence shown here is derived from an EMBL/GenBank/DDBJ whole genome shotgun (WGS) entry which is preliminary data.</text>
</comment>
<feature type="transmembrane region" description="Helical" evidence="6">
    <location>
        <begin position="158"/>
        <end position="177"/>
    </location>
</feature>
<protein>
    <recommendedName>
        <fullName evidence="6">TVP38/TMEM64 family membrane protein</fullName>
    </recommendedName>
</protein>
<evidence type="ECO:0000256" key="1">
    <source>
        <dbReference type="ARBA" id="ARBA00004651"/>
    </source>
</evidence>
<evidence type="ECO:0000313" key="8">
    <source>
        <dbReference type="EMBL" id="MRX54731.1"/>
    </source>
</evidence>
<feature type="transmembrane region" description="Helical" evidence="6">
    <location>
        <begin position="12"/>
        <end position="33"/>
    </location>
</feature>
<evidence type="ECO:0000256" key="4">
    <source>
        <dbReference type="ARBA" id="ARBA00022989"/>
    </source>
</evidence>
<dbReference type="GO" id="GO:0005886">
    <property type="term" value="C:plasma membrane"/>
    <property type="evidence" value="ECO:0007669"/>
    <property type="project" value="UniProtKB-SubCell"/>
</dbReference>
<feature type="transmembrane region" description="Helical" evidence="6">
    <location>
        <begin position="99"/>
        <end position="123"/>
    </location>
</feature>
<comment type="similarity">
    <text evidence="6">Belongs to the TVP38/TMEM64 family.</text>
</comment>
<dbReference type="Proteomes" id="UP000441585">
    <property type="component" value="Unassembled WGS sequence"/>
</dbReference>
<dbReference type="Pfam" id="PF09335">
    <property type="entry name" value="VTT_dom"/>
    <property type="match status" value="1"/>
</dbReference>
<dbReference type="PANTHER" id="PTHR12677">
    <property type="entry name" value="GOLGI APPARATUS MEMBRANE PROTEIN TVP38-RELATED"/>
    <property type="match status" value="1"/>
</dbReference>
<dbReference type="InterPro" id="IPR015414">
    <property type="entry name" value="TMEM64"/>
</dbReference>
<keyword evidence="4 6" id="KW-1133">Transmembrane helix</keyword>
<accession>A0A6I2ME86</accession>
<gene>
    <name evidence="8" type="ORF">GJU41_12180</name>
</gene>
<evidence type="ECO:0000256" key="2">
    <source>
        <dbReference type="ARBA" id="ARBA00022475"/>
    </source>
</evidence>